<proteinExistence type="predicted"/>
<accession>A0AA41PU86</accession>
<name>A0AA41PU86_9ACTN</name>
<dbReference type="Proteomes" id="UP001165378">
    <property type="component" value="Unassembled WGS sequence"/>
</dbReference>
<organism evidence="2 3">
    <name type="scientific">Yinghuangia soli</name>
    <dbReference type="NCBI Taxonomy" id="2908204"/>
    <lineage>
        <taxon>Bacteria</taxon>
        <taxon>Bacillati</taxon>
        <taxon>Actinomycetota</taxon>
        <taxon>Actinomycetes</taxon>
        <taxon>Kitasatosporales</taxon>
        <taxon>Streptomycetaceae</taxon>
        <taxon>Yinghuangia</taxon>
    </lineage>
</organism>
<gene>
    <name evidence="2" type="ORF">LZ495_01845</name>
</gene>
<protein>
    <submittedName>
        <fullName evidence="2">Uncharacterized protein</fullName>
    </submittedName>
</protein>
<reference evidence="2" key="1">
    <citation type="submission" date="2022-01" db="EMBL/GenBank/DDBJ databases">
        <title>Genome-Based Taxonomic Classification of the Phylum Actinobacteria.</title>
        <authorList>
            <person name="Gao Y."/>
        </authorList>
    </citation>
    <scope>NUCLEOTIDE SEQUENCE</scope>
    <source>
        <strain evidence="2">KLBMP 8922</strain>
    </source>
</reference>
<dbReference type="EMBL" id="JAKFHA010000001">
    <property type="protein sequence ID" value="MCF2525968.1"/>
    <property type="molecule type" value="Genomic_DNA"/>
</dbReference>
<evidence type="ECO:0000313" key="3">
    <source>
        <dbReference type="Proteomes" id="UP001165378"/>
    </source>
</evidence>
<keyword evidence="3" id="KW-1185">Reference proteome</keyword>
<sequence>MRSLVPPPPEGSALAVPDTRRALRGCRWRAWGLIVLGAVLYAGAWVLERLSDVPPVCTLAAILAAGCAAVFGIVGHVQATRMRRVLARHKWVACSCRFHEPARYPNAGNQPVIVLIDPARDGAQHVLAVVAGARRTRPLRPCDGSKVWFAGDPARGGVVSPPGGGHLLWTRPVLLRPWSRYVKQQATGTNPAGA</sequence>
<feature type="transmembrane region" description="Helical" evidence="1">
    <location>
        <begin position="30"/>
        <end position="47"/>
    </location>
</feature>
<dbReference type="AlphaFoldDB" id="A0AA41PU86"/>
<dbReference type="RefSeq" id="WP_235050035.1">
    <property type="nucleotide sequence ID" value="NZ_JAKFHA010000001.1"/>
</dbReference>
<keyword evidence="1" id="KW-1133">Transmembrane helix</keyword>
<keyword evidence="1" id="KW-0812">Transmembrane</keyword>
<keyword evidence="1" id="KW-0472">Membrane</keyword>
<evidence type="ECO:0000313" key="2">
    <source>
        <dbReference type="EMBL" id="MCF2525968.1"/>
    </source>
</evidence>
<evidence type="ECO:0000256" key="1">
    <source>
        <dbReference type="SAM" id="Phobius"/>
    </source>
</evidence>
<feature type="transmembrane region" description="Helical" evidence="1">
    <location>
        <begin position="53"/>
        <end position="74"/>
    </location>
</feature>
<comment type="caution">
    <text evidence="2">The sequence shown here is derived from an EMBL/GenBank/DDBJ whole genome shotgun (WGS) entry which is preliminary data.</text>
</comment>